<dbReference type="Proteomes" id="UP001223886">
    <property type="component" value="Unassembled WGS sequence"/>
</dbReference>
<dbReference type="SUPFAM" id="SSF53098">
    <property type="entry name" value="Ribonuclease H-like"/>
    <property type="match status" value="1"/>
</dbReference>
<evidence type="ECO:0000313" key="6">
    <source>
        <dbReference type="EMBL" id="MDP9751761.1"/>
    </source>
</evidence>
<dbReference type="Pfam" id="PF03811">
    <property type="entry name" value="Zn_ribbon_InsA"/>
    <property type="match status" value="1"/>
</dbReference>
<proteinExistence type="predicted"/>
<dbReference type="Pfam" id="PF13610">
    <property type="entry name" value="DDE_Tnp_IS240"/>
    <property type="match status" value="1"/>
</dbReference>
<evidence type="ECO:0000259" key="5">
    <source>
        <dbReference type="PROSITE" id="PS50994"/>
    </source>
</evidence>
<evidence type="ECO:0000256" key="3">
    <source>
        <dbReference type="ARBA" id="ARBA00023125"/>
    </source>
</evidence>
<evidence type="ECO:0000256" key="1">
    <source>
        <dbReference type="ARBA" id="ARBA00002286"/>
    </source>
</evidence>
<organism evidence="6 7">
    <name type="scientific">Thermoanaerobacter pentosaceus</name>
    <dbReference type="NCBI Taxonomy" id="694059"/>
    <lineage>
        <taxon>Bacteria</taxon>
        <taxon>Bacillati</taxon>
        <taxon>Bacillota</taxon>
        <taxon>Clostridia</taxon>
        <taxon>Thermoanaerobacterales</taxon>
        <taxon>Thermoanaerobacteraceae</taxon>
        <taxon>Thermoanaerobacter</taxon>
    </lineage>
</organism>
<dbReference type="InterPro" id="IPR012337">
    <property type="entry name" value="RNaseH-like_sf"/>
</dbReference>
<feature type="domain" description="Integrase catalytic" evidence="5">
    <location>
        <begin position="157"/>
        <end position="330"/>
    </location>
</feature>
<dbReference type="InterPro" id="IPR032874">
    <property type="entry name" value="DDE_dom"/>
</dbReference>
<dbReference type="InterPro" id="IPR036397">
    <property type="entry name" value="RNaseH_sf"/>
</dbReference>
<gene>
    <name evidence="6" type="ORF">J2S24_002279</name>
</gene>
<comment type="function">
    <text evidence="1">Involved in the transposition of the insertion sequence.</text>
</comment>
<dbReference type="NCBIfam" id="NF033587">
    <property type="entry name" value="transpos_IS6"/>
    <property type="match status" value="1"/>
</dbReference>
<evidence type="ECO:0000256" key="4">
    <source>
        <dbReference type="ARBA" id="ARBA00023172"/>
    </source>
</evidence>
<dbReference type="PANTHER" id="PTHR35528:SF3">
    <property type="entry name" value="BLL1675 PROTEIN"/>
    <property type="match status" value="1"/>
</dbReference>
<dbReference type="InterPro" id="IPR052183">
    <property type="entry name" value="IS_Transposase"/>
</dbReference>
<keyword evidence="7" id="KW-1185">Reference proteome</keyword>
<dbReference type="InterPro" id="IPR047930">
    <property type="entry name" value="Transpos_IS6"/>
</dbReference>
<dbReference type="PANTHER" id="PTHR35528">
    <property type="entry name" value="BLL1675 PROTEIN"/>
    <property type="match status" value="1"/>
</dbReference>
<comment type="caution">
    <text evidence="6">The sequence shown here is derived from an EMBL/GenBank/DDBJ whole genome shotgun (WGS) entry which is preliminary data.</text>
</comment>
<keyword evidence="3" id="KW-0238">DNA-binding</keyword>
<dbReference type="EMBL" id="JAURUP010000032">
    <property type="protein sequence ID" value="MDP9751761.1"/>
    <property type="molecule type" value="Genomic_DNA"/>
</dbReference>
<name>A0ABT9M6M7_9THEO</name>
<evidence type="ECO:0000313" key="7">
    <source>
        <dbReference type="Proteomes" id="UP001223886"/>
    </source>
</evidence>
<sequence>MTIIPKIKCPRCNSFELYKYGKDIHGYQKYQCKVCKRQFAPFSPKFPRKSKGYPKCPKCGKATFIHHDYKHYTQYRCSDKKCNHAFYLVKPNTVEDASCQNLFGKTNFKRMRFPLHVIITALNLFYLCNASTRKISQFLLINNGIKVSHVTIASWAKKFAPLFQSIASKFQNSINLNSDEWHADETVVKINGKKYYIWFVIDSETRFVISFHLSPYRSSPQPFKLFANARKHGTPECIVTDRYWSYNVAAHALFPSSRHIKVQSFKDDISNNIIESFNDTFKSWYRSKRGFGSFKSANNLIATFIFFYNFIRPHSSLNNLTPAQVAGANYNDRDRCNWLLTA</sequence>
<accession>A0ABT9M6M7</accession>
<evidence type="ECO:0000256" key="2">
    <source>
        <dbReference type="ARBA" id="ARBA00022578"/>
    </source>
</evidence>
<keyword evidence="4" id="KW-0233">DNA recombination</keyword>
<dbReference type="RefSeq" id="WP_307681521.1">
    <property type="nucleotide sequence ID" value="NZ_JAURUP010000032.1"/>
</dbReference>
<protein>
    <submittedName>
        <fullName evidence="6">Transposase-like protein/DNA-directed RNA polymerase subunit RPC12/RpoP</fullName>
    </submittedName>
</protein>
<dbReference type="PROSITE" id="PS50994">
    <property type="entry name" value="INTEGRASE"/>
    <property type="match status" value="1"/>
</dbReference>
<dbReference type="InterPro" id="IPR003220">
    <property type="entry name" value="InsA_N_dom_Znf"/>
</dbReference>
<dbReference type="InterPro" id="IPR001584">
    <property type="entry name" value="Integrase_cat-core"/>
</dbReference>
<dbReference type="Gene3D" id="3.30.420.10">
    <property type="entry name" value="Ribonuclease H-like superfamily/Ribonuclease H"/>
    <property type="match status" value="1"/>
</dbReference>
<keyword evidence="2" id="KW-0815">Transposition</keyword>
<reference evidence="6 7" key="1">
    <citation type="submission" date="2023-07" db="EMBL/GenBank/DDBJ databases">
        <title>Genomic Encyclopedia of Type Strains, Phase IV (KMG-IV): sequencing the most valuable type-strain genomes for metagenomic binning, comparative biology and taxonomic classification.</title>
        <authorList>
            <person name="Goeker M."/>
        </authorList>
    </citation>
    <scope>NUCLEOTIDE SEQUENCE [LARGE SCALE GENOMIC DNA]</scope>
    <source>
        <strain evidence="6 7">DSM 25963</strain>
    </source>
</reference>